<accession>A0A4S2N3D5</accession>
<dbReference type="InterPro" id="IPR051000">
    <property type="entry name" value="Homeobox_DNA-bind_prot"/>
</dbReference>
<dbReference type="AlphaFoldDB" id="A0A4S2N3D5"/>
<dbReference type="PROSITE" id="PS00027">
    <property type="entry name" value="HOMEOBOX_1"/>
    <property type="match status" value="1"/>
</dbReference>
<feature type="region of interest" description="Disordered" evidence="6">
    <location>
        <begin position="562"/>
        <end position="666"/>
    </location>
</feature>
<dbReference type="PANTHER" id="PTHR24324">
    <property type="entry name" value="HOMEOBOX PROTEIN HHEX"/>
    <property type="match status" value="1"/>
</dbReference>
<feature type="region of interest" description="Disordered" evidence="6">
    <location>
        <begin position="278"/>
        <end position="410"/>
    </location>
</feature>
<evidence type="ECO:0000256" key="3">
    <source>
        <dbReference type="ARBA" id="ARBA00023242"/>
    </source>
</evidence>
<keyword evidence="3 4" id="KW-0539">Nucleus</keyword>
<feature type="compositionally biased region" description="Polar residues" evidence="6">
    <location>
        <begin position="651"/>
        <end position="666"/>
    </location>
</feature>
<feature type="region of interest" description="Disordered" evidence="6">
    <location>
        <begin position="760"/>
        <end position="779"/>
    </location>
</feature>
<evidence type="ECO:0000256" key="2">
    <source>
        <dbReference type="ARBA" id="ARBA00023155"/>
    </source>
</evidence>
<dbReference type="Gene3D" id="1.10.10.60">
    <property type="entry name" value="Homeodomain-like"/>
    <property type="match status" value="1"/>
</dbReference>
<evidence type="ECO:0000256" key="4">
    <source>
        <dbReference type="PROSITE-ProRule" id="PRU00108"/>
    </source>
</evidence>
<proteinExistence type="predicted"/>
<evidence type="ECO:0000256" key="5">
    <source>
        <dbReference type="RuleBase" id="RU000682"/>
    </source>
</evidence>
<sequence length="830" mass="89500">MSTGVVGDDGGVRMYERFPAGFVASGKTFIHLLNTNGAFCWRTVVGSSVAGAAWRMATRLLPPRNPKCPPSVPPVKSPPPSPLPPAPAHHHHFPNAVSISDIFSSPKPACRSNYWQSLVTVTPPPPLLKPPHCAHRPVFIHAGSYTNSKTANMDLSAMLCPFSQTPVISRATLASTSSSSAPSKSPEVPERAPNPPPPTQDEEESGASGVRFVRRRRKRTSPQDQAILEQEYRKCDRPDKAQRLEIAKRVNMGEKEVQIWFCNKRQALRRRATPLLPHEMVPRKPGTTLPPTSYCFRKPYFGPGTEGPRTIPTLSPPAPSRSKSFSESSSPPPDSQGNNSTSQPPQLPASPRSSPRGSSPTPDPRTRCSSQDSDLASAAHRRLQRAMDTDHDAMAPPTLNMTSIPSRMPPRMLKRTPSIRLSAIDGKAAVIVDDCSDEPILPPISRRSSGSSRPRPFRRSLTDLGPIDTSLFEFCADNQSALHASSSSSSTRIYPNEAGHALRLVRTKSVNSAWELERSASKNGIFPASLRKSPSDGDESHNQTGVELMKTASASLDSLAAMTEKEPAEKRILATPARSRTKQTSIPSSSRSRNAGKHFTIYEPTPASKTPRHPASGAPASPPPTVHKPHSSSTIEPPAQSTFKTPLKRLSPSSTNAITKHTPKSITNSAKRRKILMPALTDSVVPSSAVKSIKVAVSFGSDFEDDVDGDNERDDGEVAVVEPQPAGDAGVANENAPPAPPPRETAQDSGFWSTQVAATAEHTTPAKPPHPEKAVEAEMAEPEAVAKRTGLKRDVVGAVKEAMERLGSPRRRAELECVENLLSLKGAGWR</sequence>
<dbReference type="InterPro" id="IPR009057">
    <property type="entry name" value="Homeodomain-like_sf"/>
</dbReference>
<keyword evidence="9" id="KW-1185">Reference proteome</keyword>
<keyword evidence="1 4" id="KW-0238">DNA-binding</keyword>
<dbReference type="GO" id="GO:0030154">
    <property type="term" value="P:cell differentiation"/>
    <property type="evidence" value="ECO:0007669"/>
    <property type="project" value="TreeGrafter"/>
</dbReference>
<dbReference type="Proteomes" id="UP000298138">
    <property type="component" value="Unassembled WGS sequence"/>
</dbReference>
<feature type="compositionally biased region" description="Low complexity" evidence="6">
    <location>
        <begin position="320"/>
        <end position="329"/>
    </location>
</feature>
<reference evidence="8 9" key="1">
    <citation type="submission" date="2019-04" db="EMBL/GenBank/DDBJ databases">
        <title>Comparative genomics and transcriptomics to analyze fruiting body development in filamentous ascomycetes.</title>
        <authorList>
            <consortium name="DOE Joint Genome Institute"/>
            <person name="Lutkenhaus R."/>
            <person name="Traeger S."/>
            <person name="Breuer J."/>
            <person name="Kuo A."/>
            <person name="Lipzen A."/>
            <person name="Pangilinan J."/>
            <person name="Dilworth D."/>
            <person name="Sandor L."/>
            <person name="Poggeler S."/>
            <person name="Barry K."/>
            <person name="Grigoriev I.V."/>
            <person name="Nowrousian M."/>
        </authorList>
    </citation>
    <scope>NUCLEOTIDE SEQUENCE [LARGE SCALE GENOMIC DNA]</scope>
    <source>
        <strain evidence="8 9">CBS 389.68</strain>
    </source>
</reference>
<name>A0A4S2N3D5_9PEZI</name>
<dbReference type="PROSITE" id="PS50071">
    <property type="entry name" value="HOMEOBOX_2"/>
    <property type="match status" value="1"/>
</dbReference>
<evidence type="ECO:0000313" key="9">
    <source>
        <dbReference type="Proteomes" id="UP000298138"/>
    </source>
</evidence>
<comment type="subcellular location">
    <subcellularLocation>
        <location evidence="4 5">Nucleus</location>
    </subcellularLocation>
</comment>
<dbReference type="SMART" id="SM00389">
    <property type="entry name" value="HOX"/>
    <property type="match status" value="1"/>
</dbReference>
<protein>
    <recommendedName>
        <fullName evidence="7">Homeobox domain-containing protein</fullName>
    </recommendedName>
</protein>
<dbReference type="SUPFAM" id="SSF46689">
    <property type="entry name" value="Homeodomain-like"/>
    <property type="match status" value="1"/>
</dbReference>
<evidence type="ECO:0000313" key="8">
    <source>
        <dbReference type="EMBL" id="TGZ83772.1"/>
    </source>
</evidence>
<keyword evidence="2 4" id="KW-0371">Homeobox</keyword>
<organism evidence="8 9">
    <name type="scientific">Ascodesmis nigricans</name>
    <dbReference type="NCBI Taxonomy" id="341454"/>
    <lineage>
        <taxon>Eukaryota</taxon>
        <taxon>Fungi</taxon>
        <taxon>Dikarya</taxon>
        <taxon>Ascomycota</taxon>
        <taxon>Pezizomycotina</taxon>
        <taxon>Pezizomycetes</taxon>
        <taxon>Pezizales</taxon>
        <taxon>Ascodesmidaceae</taxon>
        <taxon>Ascodesmis</taxon>
    </lineage>
</organism>
<feature type="compositionally biased region" description="Low complexity" evidence="6">
    <location>
        <begin position="171"/>
        <end position="186"/>
    </location>
</feature>
<evidence type="ECO:0000256" key="1">
    <source>
        <dbReference type="ARBA" id="ARBA00023125"/>
    </source>
</evidence>
<feature type="compositionally biased region" description="Low complexity" evidence="6">
    <location>
        <begin position="443"/>
        <end position="454"/>
    </location>
</feature>
<feature type="domain" description="Homeobox" evidence="7">
    <location>
        <begin position="211"/>
        <end position="271"/>
    </location>
</feature>
<feature type="compositionally biased region" description="Polar residues" evidence="6">
    <location>
        <begin position="582"/>
        <end position="593"/>
    </location>
</feature>
<dbReference type="InterPro" id="IPR001356">
    <property type="entry name" value="HD"/>
</dbReference>
<dbReference type="OrthoDB" id="6159439at2759"/>
<dbReference type="STRING" id="341454.A0A4S2N3D5"/>
<dbReference type="InParanoid" id="A0A4S2N3D5"/>
<feature type="compositionally biased region" description="Pro residues" evidence="6">
    <location>
        <begin position="65"/>
        <end position="87"/>
    </location>
</feature>
<feature type="DNA-binding region" description="Homeobox" evidence="4">
    <location>
        <begin position="213"/>
        <end position="272"/>
    </location>
</feature>
<evidence type="ECO:0000256" key="6">
    <source>
        <dbReference type="SAM" id="MobiDB-lite"/>
    </source>
</evidence>
<dbReference type="CDD" id="cd00086">
    <property type="entry name" value="homeodomain"/>
    <property type="match status" value="1"/>
</dbReference>
<dbReference type="GO" id="GO:0005634">
    <property type="term" value="C:nucleus"/>
    <property type="evidence" value="ECO:0007669"/>
    <property type="project" value="UniProtKB-SubCell"/>
</dbReference>
<feature type="region of interest" description="Disordered" evidence="6">
    <location>
        <begin position="721"/>
        <end position="750"/>
    </location>
</feature>
<dbReference type="EMBL" id="ML220113">
    <property type="protein sequence ID" value="TGZ83772.1"/>
    <property type="molecule type" value="Genomic_DNA"/>
</dbReference>
<dbReference type="PANTHER" id="PTHR24324:SF9">
    <property type="entry name" value="HOMEOBOX DOMAIN-CONTAINING PROTEIN"/>
    <property type="match status" value="1"/>
</dbReference>
<dbReference type="GO" id="GO:0000981">
    <property type="term" value="F:DNA-binding transcription factor activity, RNA polymerase II-specific"/>
    <property type="evidence" value="ECO:0007669"/>
    <property type="project" value="InterPro"/>
</dbReference>
<feature type="compositionally biased region" description="Low complexity" evidence="6">
    <location>
        <begin position="350"/>
        <end position="360"/>
    </location>
</feature>
<gene>
    <name evidence="8" type="ORF">EX30DRAFT_381151</name>
</gene>
<feature type="compositionally biased region" description="Polar residues" evidence="6">
    <location>
        <begin position="631"/>
        <end position="644"/>
    </location>
</feature>
<dbReference type="InterPro" id="IPR017970">
    <property type="entry name" value="Homeobox_CS"/>
</dbReference>
<dbReference type="GO" id="GO:0000978">
    <property type="term" value="F:RNA polymerase II cis-regulatory region sequence-specific DNA binding"/>
    <property type="evidence" value="ECO:0007669"/>
    <property type="project" value="TreeGrafter"/>
</dbReference>
<feature type="region of interest" description="Disordered" evidence="6">
    <location>
        <begin position="437"/>
        <end position="459"/>
    </location>
</feature>
<feature type="region of interest" description="Disordered" evidence="6">
    <location>
        <begin position="171"/>
        <end position="234"/>
    </location>
</feature>
<evidence type="ECO:0000259" key="7">
    <source>
        <dbReference type="PROSITE" id="PS50071"/>
    </source>
</evidence>
<feature type="region of interest" description="Disordered" evidence="6">
    <location>
        <begin position="65"/>
        <end position="89"/>
    </location>
</feature>
<dbReference type="Pfam" id="PF00046">
    <property type="entry name" value="Homeodomain"/>
    <property type="match status" value="1"/>
</dbReference>
<feature type="compositionally biased region" description="Basic and acidic residues" evidence="6">
    <location>
        <begin position="563"/>
        <end position="572"/>
    </location>
</feature>